<accession>A0A4S5EPH1</accession>
<reference evidence="1 2" key="1">
    <citation type="submission" date="2019-04" db="EMBL/GenBank/DDBJ databases">
        <title>Draft genome sequences for three unisolated Alnus-infective Frankia Sp+ strains, AgTrS, AiOr and AvVan, the first sequenced Frankia strains able to sporulate in-planta.</title>
        <authorList>
            <person name="Bethencourt L."/>
            <person name="Vautrin F."/>
            <person name="Taib N."/>
            <person name="Dubost A."/>
            <person name="Castro-Garcia L."/>
            <person name="Imbaud O."/>
            <person name="Abrouk D."/>
            <person name="Fournier P."/>
            <person name="Briolay J."/>
            <person name="Nguyen A."/>
            <person name="Normand P."/>
            <person name="Fernandez M.P."/>
            <person name="Brochier-Armanet C."/>
            <person name="Herrera-Belaroussi A."/>
        </authorList>
    </citation>
    <scope>NUCLEOTIDE SEQUENCE [LARGE SCALE GENOMIC DNA]</scope>
    <source>
        <strain evidence="1 2">AvVan</strain>
    </source>
</reference>
<gene>
    <name evidence="1" type="ORF">E7Y31_12460</name>
</gene>
<organism evidence="1 2">
    <name type="scientific">Candidatus Frankia alpina</name>
    <dbReference type="NCBI Taxonomy" id="2699483"/>
    <lineage>
        <taxon>Bacteria</taxon>
        <taxon>Bacillati</taxon>
        <taxon>Actinomycetota</taxon>
        <taxon>Actinomycetes</taxon>
        <taxon>Frankiales</taxon>
        <taxon>Frankiaceae</taxon>
        <taxon>Frankia</taxon>
    </lineage>
</organism>
<keyword evidence="2" id="KW-1185">Reference proteome</keyword>
<evidence type="ECO:0000313" key="1">
    <source>
        <dbReference type="EMBL" id="THJ74267.1"/>
    </source>
</evidence>
<dbReference type="OrthoDB" id="3220879at2"/>
<dbReference type="RefSeq" id="WP_136448304.1">
    <property type="nucleotide sequence ID" value="NZ_CADCWT010000455.1"/>
</dbReference>
<sequence>MSARRPGRVTVTADRPEAIFDPVIISALKASRRVTVDEEVDVRRRHAAEIRAGQGVCCRACGFGLAVQHQVCSSIVLVDFRSLRIVLTVVPPAPWRRCTRCRGQLDVKVSGPPCSVCAGQGDLFGGAV</sequence>
<proteinExistence type="predicted"/>
<protein>
    <submittedName>
        <fullName evidence="1">Uncharacterized protein</fullName>
    </submittedName>
</protein>
<comment type="caution">
    <text evidence="1">The sequence shown here is derived from an EMBL/GenBank/DDBJ whole genome shotgun (WGS) entry which is preliminary data.</text>
</comment>
<dbReference type="AlphaFoldDB" id="A0A4S5EPH1"/>
<dbReference type="EMBL" id="SSXH01000279">
    <property type="protein sequence ID" value="THJ74267.1"/>
    <property type="molecule type" value="Genomic_DNA"/>
</dbReference>
<evidence type="ECO:0000313" key="2">
    <source>
        <dbReference type="Proteomes" id="UP000305282"/>
    </source>
</evidence>
<name>A0A4S5EPH1_9ACTN</name>
<dbReference type="Proteomes" id="UP000305282">
    <property type="component" value="Unassembled WGS sequence"/>
</dbReference>